<reference evidence="1" key="1">
    <citation type="submission" date="2023-05" db="EMBL/GenBank/DDBJ databases">
        <title>Genome and transcriptome analyses reveal genes involved in the formation of fine ridges on petal epidermal cells in Hibiscus trionum.</title>
        <authorList>
            <person name="Koshimizu S."/>
            <person name="Masuda S."/>
            <person name="Ishii T."/>
            <person name="Shirasu K."/>
            <person name="Hoshino A."/>
            <person name="Arita M."/>
        </authorList>
    </citation>
    <scope>NUCLEOTIDE SEQUENCE</scope>
    <source>
        <strain evidence="1">Hamamatsu line</strain>
    </source>
</reference>
<accession>A0A9W7MTG4</accession>
<dbReference type="GO" id="GO:0005504">
    <property type="term" value="F:fatty acid binding"/>
    <property type="evidence" value="ECO:0007669"/>
    <property type="project" value="TreeGrafter"/>
</dbReference>
<dbReference type="GO" id="GO:0009570">
    <property type="term" value="C:chloroplast stroma"/>
    <property type="evidence" value="ECO:0007669"/>
    <property type="project" value="TreeGrafter"/>
</dbReference>
<dbReference type="EMBL" id="BSYR01000063">
    <property type="protein sequence ID" value="GMJ12387.1"/>
    <property type="molecule type" value="Genomic_DNA"/>
</dbReference>
<dbReference type="SUPFAM" id="SSF54626">
    <property type="entry name" value="Chalcone isomerase"/>
    <property type="match status" value="1"/>
</dbReference>
<dbReference type="GO" id="GO:0016872">
    <property type="term" value="F:intramolecular lyase activity"/>
    <property type="evidence" value="ECO:0007669"/>
    <property type="project" value="InterPro"/>
</dbReference>
<comment type="caution">
    <text evidence="1">The sequence shown here is derived from an EMBL/GenBank/DDBJ whole genome shotgun (WGS) entry which is preliminary data.</text>
</comment>
<evidence type="ECO:0000313" key="2">
    <source>
        <dbReference type="Proteomes" id="UP001165190"/>
    </source>
</evidence>
<dbReference type="Gene3D" id="3.50.70.10">
    <property type="match status" value="1"/>
</dbReference>
<proteinExistence type="predicted"/>
<dbReference type="InterPro" id="IPR036298">
    <property type="entry name" value="Chalcone_isomerase_sf"/>
</dbReference>
<protein>
    <submittedName>
        <fullName evidence="1">Fatty-acid-binding protein 3</fullName>
    </submittedName>
</protein>
<dbReference type="PANTHER" id="PTHR47698">
    <property type="entry name" value="FATTY-ACID-BINDING PROTEIN 3, CHLOROPLASTIC"/>
    <property type="match status" value="1"/>
</dbReference>
<dbReference type="Proteomes" id="UP001165190">
    <property type="component" value="Unassembled WGS sequence"/>
</dbReference>
<dbReference type="InterPro" id="IPR016088">
    <property type="entry name" value="Chalcone_isomerase_3-sand"/>
</dbReference>
<name>A0A9W7MTG4_HIBTR</name>
<dbReference type="PANTHER" id="PTHR47698:SF2">
    <property type="entry name" value="FATTY-ACID-BINDING PROTEIN 3, CHLOROPLASTIC"/>
    <property type="match status" value="1"/>
</dbReference>
<dbReference type="OrthoDB" id="18193at2759"/>
<keyword evidence="2" id="KW-1185">Reference proteome</keyword>
<evidence type="ECO:0000313" key="1">
    <source>
        <dbReference type="EMBL" id="GMJ12387.1"/>
    </source>
</evidence>
<gene>
    <name evidence="1" type="ORF">HRI_004907900</name>
</gene>
<dbReference type="GO" id="GO:0006631">
    <property type="term" value="P:fatty acid metabolic process"/>
    <property type="evidence" value="ECO:0007669"/>
    <property type="project" value="TreeGrafter"/>
</dbReference>
<organism evidence="1 2">
    <name type="scientific">Hibiscus trionum</name>
    <name type="common">Flower of an hour</name>
    <dbReference type="NCBI Taxonomy" id="183268"/>
    <lineage>
        <taxon>Eukaryota</taxon>
        <taxon>Viridiplantae</taxon>
        <taxon>Streptophyta</taxon>
        <taxon>Embryophyta</taxon>
        <taxon>Tracheophyta</taxon>
        <taxon>Spermatophyta</taxon>
        <taxon>Magnoliopsida</taxon>
        <taxon>eudicotyledons</taxon>
        <taxon>Gunneridae</taxon>
        <taxon>Pentapetalae</taxon>
        <taxon>rosids</taxon>
        <taxon>malvids</taxon>
        <taxon>Malvales</taxon>
        <taxon>Malvaceae</taxon>
        <taxon>Malvoideae</taxon>
        <taxon>Hibiscus</taxon>
    </lineage>
</organism>
<sequence>MLKIGQSVDKFLILKEAARLYVNQSILSKLFGWKRRSATQHQDDMFLFQLIFKALMEKSFQNVLVRNVDGKTLWDALDEAVFSRIKVPMSVNESTLSTFSNIFQGRPLNKRTSIFLTRPGPSKMLVKGT</sequence>
<dbReference type="AlphaFoldDB" id="A0A9W7MTG4"/>